<keyword evidence="1" id="KW-0812">Transmembrane</keyword>
<dbReference type="Proteomes" id="UP000515981">
    <property type="component" value="Chromosome"/>
</dbReference>
<feature type="transmembrane region" description="Helical" evidence="1">
    <location>
        <begin position="69"/>
        <end position="87"/>
    </location>
</feature>
<reference evidence="2 3" key="1">
    <citation type="submission" date="2020-08" db="EMBL/GenBank/DDBJ databases">
        <authorList>
            <person name="Liu C."/>
            <person name="Sun Q."/>
        </authorList>
    </citation>
    <scope>NUCLEOTIDE SEQUENCE [LARGE SCALE GENOMIC DNA]</scope>
    <source>
        <strain evidence="2 3">NSJ-8</strain>
    </source>
</reference>
<name>A0A7G9FY37_9FIRM</name>
<evidence type="ECO:0000313" key="3">
    <source>
        <dbReference type="Proteomes" id="UP000515981"/>
    </source>
</evidence>
<keyword evidence="3" id="KW-1185">Reference proteome</keyword>
<keyword evidence="1" id="KW-0472">Membrane</keyword>
<evidence type="ECO:0008006" key="4">
    <source>
        <dbReference type="Google" id="ProtNLM"/>
    </source>
</evidence>
<feature type="transmembrane region" description="Helical" evidence="1">
    <location>
        <begin position="30"/>
        <end position="49"/>
    </location>
</feature>
<dbReference type="RefSeq" id="WP_249326702.1">
    <property type="nucleotide sequence ID" value="NZ_CP060633.1"/>
</dbReference>
<feature type="transmembrane region" description="Helical" evidence="1">
    <location>
        <begin position="237"/>
        <end position="254"/>
    </location>
</feature>
<accession>A0A7G9FY37</accession>
<dbReference type="AlphaFoldDB" id="A0A7G9FY37"/>
<feature type="transmembrane region" description="Helical" evidence="1">
    <location>
        <begin position="204"/>
        <end position="225"/>
    </location>
</feature>
<sequence length="398" mass="45419">MVITINKRTIVPTLIIALAFSRTIKSMTTWVYPFLMMFVFLIGFALYLVKYGIDFSDSRTNNAFEVIKYGFTPYLLIFVYSMIINVVNNNPSANYARTAGSSFSAMIVPWIIAAIIFLYEDDAINLVCNGLLLEYVVEILVGISGVGVSALFEHIKDPLNTYESIFEVHDIGFALFLFLIYYLLHDANSHKCKIIMLVFVEYLIMKRIALVGMFISLFAYGLLCLINKSKERISYRVIFYALFIVACAYLFFIANPDFKNLMMNAGIYNRFLLVDAMSQYYKFSLGFWGQGYGFVSLVIPNASIAGVQGIAALHNDILKDYIELGFIGFFLIYYYLFVHMPMKIFGTIKSKNVKILIALMIYLLVTLFTDNVFEYIAFMGAFMVILASLKIEDEEFPV</sequence>
<feature type="transmembrane region" description="Helical" evidence="1">
    <location>
        <begin position="321"/>
        <end position="340"/>
    </location>
</feature>
<feature type="transmembrane region" description="Helical" evidence="1">
    <location>
        <begin position="131"/>
        <end position="152"/>
    </location>
</feature>
<dbReference type="EMBL" id="CP060633">
    <property type="protein sequence ID" value="QNM03469.1"/>
    <property type="molecule type" value="Genomic_DNA"/>
</dbReference>
<feature type="transmembrane region" description="Helical" evidence="1">
    <location>
        <begin position="164"/>
        <end position="184"/>
    </location>
</feature>
<keyword evidence="1" id="KW-1133">Transmembrane helix</keyword>
<gene>
    <name evidence="2" type="ORF">H9Q77_05005</name>
</gene>
<evidence type="ECO:0000313" key="2">
    <source>
        <dbReference type="EMBL" id="QNM03469.1"/>
    </source>
</evidence>
<evidence type="ECO:0000256" key="1">
    <source>
        <dbReference type="SAM" id="Phobius"/>
    </source>
</evidence>
<feature type="transmembrane region" description="Helical" evidence="1">
    <location>
        <begin position="352"/>
        <end position="369"/>
    </location>
</feature>
<feature type="transmembrane region" description="Helical" evidence="1">
    <location>
        <begin position="99"/>
        <end position="119"/>
    </location>
</feature>
<protein>
    <recommendedName>
        <fullName evidence="4">O-antigen polymerase</fullName>
    </recommendedName>
</protein>
<proteinExistence type="predicted"/>
<dbReference type="KEGG" id="ssun:H9Q77_05005"/>
<organism evidence="2 3">
    <name type="scientific">Simiaoa sunii</name>
    <dbReference type="NCBI Taxonomy" id="2763672"/>
    <lineage>
        <taxon>Bacteria</taxon>
        <taxon>Bacillati</taxon>
        <taxon>Bacillota</taxon>
        <taxon>Clostridia</taxon>
        <taxon>Lachnospirales</taxon>
        <taxon>Lachnospiraceae</taxon>
        <taxon>Simiaoa</taxon>
    </lineage>
</organism>